<dbReference type="Proteomes" id="UP000829708">
    <property type="component" value="Chromosome"/>
</dbReference>
<name>A0ABY4DB30_9SPIR</name>
<proteinExistence type="predicted"/>
<evidence type="ECO:0000313" key="2">
    <source>
        <dbReference type="Proteomes" id="UP000829708"/>
    </source>
</evidence>
<protein>
    <recommendedName>
        <fullName evidence="3">Transposase</fullName>
    </recommendedName>
</protein>
<organism evidence="1 2">
    <name type="scientific">Sphaerochaeta associata</name>
    <dbReference type="NCBI Taxonomy" id="1129264"/>
    <lineage>
        <taxon>Bacteria</taxon>
        <taxon>Pseudomonadati</taxon>
        <taxon>Spirochaetota</taxon>
        <taxon>Spirochaetia</taxon>
        <taxon>Spirochaetales</taxon>
        <taxon>Sphaerochaetaceae</taxon>
        <taxon>Sphaerochaeta</taxon>
    </lineage>
</organism>
<dbReference type="EMBL" id="CP094929">
    <property type="protein sequence ID" value="UOM51483.1"/>
    <property type="molecule type" value="Genomic_DNA"/>
</dbReference>
<evidence type="ECO:0008006" key="3">
    <source>
        <dbReference type="Google" id="ProtNLM"/>
    </source>
</evidence>
<keyword evidence="2" id="KW-1185">Reference proteome</keyword>
<reference evidence="2" key="1">
    <citation type="journal article" date="2024" name="J Bioinform Genom">
        <title>Complete genome sequence of the type strain bacterium Sphaerochaeta associata GLS2t (VKM B-2742)t.</title>
        <authorList>
            <person name="Troshina O.Y."/>
            <person name="Tepeeva A.N."/>
            <person name="Arzamasceva V.O."/>
            <person name="Whitman W.B."/>
            <person name="Varghese N."/>
            <person name="Shapiro N."/>
            <person name="Woyke T."/>
            <person name="Kripides N.C."/>
            <person name="Vasilenko O.V."/>
        </authorList>
    </citation>
    <scope>NUCLEOTIDE SEQUENCE [LARGE SCALE GENOMIC DNA]</scope>
    <source>
        <strain evidence="2">GLS2T</strain>
    </source>
</reference>
<gene>
    <name evidence="1" type="ORF">MUG09_01680</name>
</gene>
<evidence type="ECO:0000313" key="1">
    <source>
        <dbReference type="EMBL" id="UOM51483.1"/>
    </source>
</evidence>
<dbReference type="RefSeq" id="WP_244772846.1">
    <property type="nucleotide sequence ID" value="NZ_CP094929.1"/>
</dbReference>
<sequence length="528" mass="61765">MHRVKFKAKNGTTYIYEGTTVWDEESKKYKTKRICIGKLDPESGELIPSKRLDMTEKIARDINKNNLGVMHAGHDMLLWSITQRINLDRIMKSAIPSDWRAVLAMVWYLVVESAPLSSCGNWMAFNQTPFVGKFSSRYIVEVLDRLSEEVQTQFYRLWNDTVADSSKMLYDLRSVSSYNTCYPSLAWGVNMVGCSPRQLRYIMVAGKNSMLPLYMESTETELHETTQVANLLRMMKKEGFCVEALNMDQEFYSIENITAMFVRRYSFLQAVRIQDAWICNLIEQNRDMMGDPSSLFLLDGRNYYTRTIAYTWEEEKKNRTVHHPCTVHLFYSQDIIGKDRDRFMHRIEQERERLEQHQGDSPEPHLSKFFIFGQHKYTGRRTVGINVEELELHEKTYAGFFAFLTNDPDLLDPVKVLESHRMQRTIERAFDDLRNDQDLLRIRIHEGNRLSPRLFLQFIASIYICELRKQLKETGLDGEYTYKEVLSQLKQVFVLSNRDHGGGSILPVSETQRRLMHILLPQVNLDGC</sequence>
<accession>A0ABY4DB30</accession>